<sequence length="110" mass="12460">MVVVGGFISGAYQRSTLRRYVIRRHLLCFLVPLTQYPPHTDDVYGLKIAINRIQIRTSVVHTFAIGIFPGQMGWICNHLMRQGEENNGAHEQIAESSPVDCQHLDSILSR</sequence>
<evidence type="ECO:0000313" key="1">
    <source>
        <dbReference type="EMBL" id="VDP85263.1"/>
    </source>
</evidence>
<proteinExistence type="predicted"/>
<dbReference type="EMBL" id="UZAN01047339">
    <property type="protein sequence ID" value="VDP85263.1"/>
    <property type="molecule type" value="Genomic_DNA"/>
</dbReference>
<keyword evidence="2" id="KW-1185">Reference proteome</keyword>
<organism evidence="3">
    <name type="scientific">Echinostoma caproni</name>
    <dbReference type="NCBI Taxonomy" id="27848"/>
    <lineage>
        <taxon>Eukaryota</taxon>
        <taxon>Metazoa</taxon>
        <taxon>Spiralia</taxon>
        <taxon>Lophotrochozoa</taxon>
        <taxon>Platyhelminthes</taxon>
        <taxon>Trematoda</taxon>
        <taxon>Digenea</taxon>
        <taxon>Plagiorchiida</taxon>
        <taxon>Echinostomata</taxon>
        <taxon>Echinostomatoidea</taxon>
        <taxon>Echinostomatidae</taxon>
        <taxon>Echinostoma</taxon>
    </lineage>
</organism>
<reference evidence="1 2" key="2">
    <citation type="submission" date="2018-11" db="EMBL/GenBank/DDBJ databases">
        <authorList>
            <consortium name="Pathogen Informatics"/>
        </authorList>
    </citation>
    <scope>NUCLEOTIDE SEQUENCE [LARGE SCALE GENOMIC DNA]</scope>
    <source>
        <strain evidence="1 2">Egypt</strain>
    </source>
</reference>
<evidence type="ECO:0000313" key="3">
    <source>
        <dbReference type="WBParaSite" id="ECPE_0000941101-mRNA-1"/>
    </source>
</evidence>
<gene>
    <name evidence="1" type="ORF">ECPE_LOCUS9382</name>
</gene>
<evidence type="ECO:0000313" key="2">
    <source>
        <dbReference type="Proteomes" id="UP000272942"/>
    </source>
</evidence>
<name>A0A183AQZ7_9TREM</name>
<protein>
    <submittedName>
        <fullName evidence="3">Secreted protein</fullName>
    </submittedName>
</protein>
<dbReference type="Proteomes" id="UP000272942">
    <property type="component" value="Unassembled WGS sequence"/>
</dbReference>
<dbReference type="WBParaSite" id="ECPE_0000941101-mRNA-1">
    <property type="protein sequence ID" value="ECPE_0000941101-mRNA-1"/>
    <property type="gene ID" value="ECPE_0000941101"/>
</dbReference>
<accession>A0A183AQZ7</accession>
<dbReference type="AlphaFoldDB" id="A0A183AQZ7"/>
<reference evidence="3" key="1">
    <citation type="submission" date="2016-06" db="UniProtKB">
        <authorList>
            <consortium name="WormBaseParasite"/>
        </authorList>
    </citation>
    <scope>IDENTIFICATION</scope>
</reference>